<gene>
    <name evidence="8" type="ORF">FHW16_005783</name>
</gene>
<evidence type="ECO:0000313" key="9">
    <source>
        <dbReference type="Proteomes" id="UP000549052"/>
    </source>
</evidence>
<dbReference type="PANTHER" id="PTHR32305">
    <property type="match status" value="1"/>
</dbReference>
<feature type="compositionally biased region" description="Gly residues" evidence="5">
    <location>
        <begin position="50"/>
        <end position="60"/>
    </location>
</feature>
<dbReference type="Proteomes" id="UP000549052">
    <property type="component" value="Unassembled WGS sequence"/>
</dbReference>
<dbReference type="Pfam" id="PF13517">
    <property type="entry name" value="FG-GAP_3"/>
    <property type="match status" value="1"/>
</dbReference>
<dbReference type="GO" id="GO:0005737">
    <property type="term" value="C:cytoplasm"/>
    <property type="evidence" value="ECO:0007669"/>
    <property type="project" value="InterPro"/>
</dbReference>
<dbReference type="InterPro" id="IPR013517">
    <property type="entry name" value="FG-GAP"/>
</dbReference>
<dbReference type="Gene3D" id="2.180.10.10">
    <property type="entry name" value="RHS repeat-associated core"/>
    <property type="match status" value="2"/>
</dbReference>
<name>A0A839EVA9_9HYPH</name>
<evidence type="ECO:0000313" key="8">
    <source>
        <dbReference type="EMBL" id="MBA8882035.1"/>
    </source>
</evidence>
<proteinExistence type="predicted"/>
<evidence type="ECO:0000256" key="2">
    <source>
        <dbReference type="ARBA" id="ARBA00022525"/>
    </source>
</evidence>
<dbReference type="NCBIfam" id="TIGR03696">
    <property type="entry name" value="Rhs_assc_core"/>
    <property type="match status" value="1"/>
</dbReference>
<dbReference type="InterPro" id="IPR022045">
    <property type="entry name" value="TcdB_toxin_mid/N"/>
</dbReference>
<dbReference type="Pfam" id="PF12256">
    <property type="entry name" value="TcdB_toxin_midN"/>
    <property type="match status" value="1"/>
</dbReference>
<evidence type="ECO:0000259" key="6">
    <source>
        <dbReference type="Pfam" id="PF12256"/>
    </source>
</evidence>
<dbReference type="Gene3D" id="2.130.10.130">
    <property type="entry name" value="Integrin alpha, N-terminal"/>
    <property type="match status" value="1"/>
</dbReference>
<keyword evidence="2" id="KW-0964">Secreted</keyword>
<dbReference type="InterPro" id="IPR028994">
    <property type="entry name" value="Integrin_alpha_N"/>
</dbReference>
<dbReference type="InterPro" id="IPR028903">
    <property type="entry name" value="Tox-REase-7_dom"/>
</dbReference>
<evidence type="ECO:0000256" key="4">
    <source>
        <dbReference type="ARBA" id="ARBA00023026"/>
    </source>
</evidence>
<feature type="compositionally biased region" description="Polar residues" evidence="5">
    <location>
        <begin position="1913"/>
        <end position="1926"/>
    </location>
</feature>
<dbReference type="Pfam" id="PF15649">
    <property type="entry name" value="Tox-REase-7"/>
    <property type="match status" value="1"/>
</dbReference>
<organism evidence="8 9">
    <name type="scientific">Phyllobacterium myrsinacearum</name>
    <dbReference type="NCBI Taxonomy" id="28101"/>
    <lineage>
        <taxon>Bacteria</taxon>
        <taxon>Pseudomonadati</taxon>
        <taxon>Pseudomonadota</taxon>
        <taxon>Alphaproteobacteria</taxon>
        <taxon>Hyphomicrobiales</taxon>
        <taxon>Phyllobacteriaceae</taxon>
        <taxon>Phyllobacterium</taxon>
    </lineage>
</organism>
<feature type="compositionally biased region" description="Polar residues" evidence="5">
    <location>
        <begin position="1896"/>
        <end position="1906"/>
    </location>
</feature>
<keyword evidence="3" id="KW-0732">Signal</keyword>
<dbReference type="SUPFAM" id="SSF69318">
    <property type="entry name" value="Integrin alpha N-terminal domain"/>
    <property type="match status" value="1"/>
</dbReference>
<feature type="compositionally biased region" description="Basic and acidic residues" evidence="5">
    <location>
        <begin position="1935"/>
        <end position="1955"/>
    </location>
</feature>
<feature type="region of interest" description="Disordered" evidence="5">
    <location>
        <begin position="39"/>
        <end position="117"/>
    </location>
</feature>
<evidence type="ECO:0000256" key="1">
    <source>
        <dbReference type="ARBA" id="ARBA00004613"/>
    </source>
</evidence>
<dbReference type="PANTHER" id="PTHR32305:SF15">
    <property type="entry name" value="PROTEIN RHSA-RELATED"/>
    <property type="match status" value="1"/>
</dbReference>
<evidence type="ECO:0000256" key="5">
    <source>
        <dbReference type="SAM" id="MobiDB-lite"/>
    </source>
</evidence>
<accession>A0A839EVA9</accession>
<dbReference type="InterPro" id="IPR022385">
    <property type="entry name" value="Rhs_assc_core"/>
</dbReference>
<feature type="region of interest" description="Disordered" evidence="5">
    <location>
        <begin position="1879"/>
        <end position="1955"/>
    </location>
</feature>
<dbReference type="EMBL" id="JACGXN010000021">
    <property type="protein sequence ID" value="MBA8882035.1"/>
    <property type="molecule type" value="Genomic_DNA"/>
</dbReference>
<feature type="domain" description="Insecticide toxin TcdB middle/N-terminal" evidence="6">
    <location>
        <begin position="826"/>
        <end position="950"/>
    </location>
</feature>
<keyword evidence="4" id="KW-0843">Virulence</keyword>
<dbReference type="InterPro" id="IPR031325">
    <property type="entry name" value="RHS_repeat"/>
</dbReference>
<feature type="domain" description="Tox-REase-7" evidence="7">
    <location>
        <begin position="2008"/>
        <end position="2087"/>
    </location>
</feature>
<protein>
    <submittedName>
        <fullName evidence="8">RHS repeat-associated protein</fullName>
    </submittedName>
</protein>
<keyword evidence="9" id="KW-1185">Reference proteome</keyword>
<dbReference type="InterPro" id="IPR003284">
    <property type="entry name" value="Sal_SpvB"/>
</dbReference>
<dbReference type="InterPro" id="IPR050708">
    <property type="entry name" value="T6SS_VgrG/RHS"/>
</dbReference>
<comment type="subcellular location">
    <subcellularLocation>
        <location evidence="1">Secreted</location>
    </subcellularLocation>
</comment>
<dbReference type="RefSeq" id="WP_182552742.1">
    <property type="nucleotide sequence ID" value="NZ_JACGXN010000021.1"/>
</dbReference>
<dbReference type="Pfam" id="PF05593">
    <property type="entry name" value="RHS_repeat"/>
    <property type="match status" value="2"/>
</dbReference>
<dbReference type="GO" id="GO:0005576">
    <property type="term" value="C:extracellular region"/>
    <property type="evidence" value="ECO:0007669"/>
    <property type="project" value="UniProtKB-SubCell"/>
</dbReference>
<reference evidence="8 9" key="1">
    <citation type="submission" date="2020-07" db="EMBL/GenBank/DDBJ databases">
        <title>Genomic Encyclopedia of Type Strains, Phase IV (KMG-V): Genome sequencing to study the core and pangenomes of soil and plant-associated prokaryotes.</title>
        <authorList>
            <person name="Whitman W."/>
        </authorList>
    </citation>
    <scope>NUCLEOTIDE SEQUENCE [LARGE SCALE GENOMIC DNA]</scope>
    <source>
        <strain evidence="8 9">AN3</strain>
    </source>
</reference>
<comment type="caution">
    <text evidence="8">The sequence shown here is derived from an EMBL/GenBank/DDBJ whole genome shotgun (WGS) entry which is preliminary data.</text>
</comment>
<evidence type="ECO:0000259" key="7">
    <source>
        <dbReference type="Pfam" id="PF15649"/>
    </source>
</evidence>
<dbReference type="Pfam" id="PF03534">
    <property type="entry name" value="SpvB"/>
    <property type="match status" value="1"/>
</dbReference>
<feature type="compositionally biased region" description="Low complexity" evidence="5">
    <location>
        <begin position="61"/>
        <end position="83"/>
    </location>
</feature>
<dbReference type="InterPro" id="IPR006530">
    <property type="entry name" value="YD"/>
</dbReference>
<evidence type="ECO:0000256" key="3">
    <source>
        <dbReference type="ARBA" id="ARBA00022729"/>
    </source>
</evidence>
<dbReference type="NCBIfam" id="TIGR01643">
    <property type="entry name" value="YD_repeat_2x"/>
    <property type="match status" value="3"/>
</dbReference>
<sequence length="2105" mass="230835">MHLRRLGVTVLTVATVSFGVSSGGYEDGLGALLPSGSAQAAEQVPAKPSGGLGNGTGGLGSASKTAPASSSATDTPAKSSTTTEPGAVPPVDTTVDRATLGKPAQGTGDPATDPARIVGKDALGKGEAAGAEDADANEKTSAKAAASMAVAAMPEAPPVGVPEKASVPDIAGTGNLSQSIAIDVPGFRGLEPKLSLNYNSARKTKIGGNYQGWLGYGWGLDGIDTIERASVGYGVPAYENADVFLLNGEQLVSCEGTGSPSCFGENPAGEGRFATENESYRRIRFNYSTREWKVTDRDGTVSTFRTNAAIMGTNPAPGTPDYDLQQNYRWMLTSVTDTNGNTVTYNYNCPGPVCYPTNIVYNGAKIIFHFESRPDQILTANGRSVSYTTGRIKSISIWNAGKLRKAFALYYDQAPFSNASRLTRVDTFGRDASMDVASGAVWGSSQKIIRTMEYDGVNYGYIRTPDQFPDPNTRSQDPTGKLAWQQAGDLNFDGRDELYGGYTMPWQEHEGGGDGTTFYYTLSNWNLRTFDNNGMASSFKQLYPNTANNPLKLSTSANAQVEFISPGRFSAQKQWKDAGYVEKHTTESGHGGSQTRTSSAVIRVDDYNNIVGAGCPAASYESVCTVLQTGASGQNKRSYVALDSDGDGIDEQYGLTRFNIGSNGYIVGVADVAANGRQSVIVVDADNGQTSIRRFINGQLTSTVIPGLDCRGGGNNVGAFCALGDVNGDGATDIIKAGDKKIRVWLSNGNGFTQLPNGTSDGSFAFDGRPVLRDFNNDGKVDFIKVKDLTPDDQYGPMFAYDLRFDGGYNAVVESPFTGHGGTTLGDFNGDGLPDLIDGKSALMSNPGAGNPNLLRKIILETGGRIAIDYTPSTRWANGYMPQVMHAVSRITLDDGRNTPTSVAATDYFYAGGLYDPVARKFLGYRNMTVQKPFTVGAITRPTIDTVFRQDVASYGLPEYIQWVDWESGTGLVHKKVNETYAVNTSVKPYWVRNISTDTTTQEYLTATTRIERSFDAYNNLIETKDYGRVDVSGDEVWNVYGGFNYNIPQYIVSLSAARSTRTGFDPATIPDFYEEYYYDGSVNGSAPPVKGNLTIKRSFMKGGTAPRATDTKYTYDSYGNRISETNGMGHRIEWDYDPVLHLYPVTERSRRYFATGNNPADTRFFSTIAYEPVCGLPSLKTDPNKITESFEYDPYCRPSRYSHGGFGRYTRTLYENEGDPNNQLIRTYTQQSNGNGEVFKMTRYDGLGRPWAQAESADFNGAQDHVIETAYDGRGNIWRTAAPRFWLETPQWTTNSYDWKDRVVKTVNPDNTQRTYQYGLFLTSNPEIPNVFFGHTLMTDEEGREIRTYDSTRGDTILIIRKINANEEAWEFRGYDTLRRLISVRDQQGAKWRYTYDMLGNRLTASDPDLGNWTYEYDNNSRLIRQTDARGYITTMSYDQLDRLTLQQSTAPGQSTPALVAKNTYDENQQPNYHNIGLLTKAENPTATSVYYNLFTGQGRFVRTDTTIDGVTHVTSDVRGRQDEKIWIDYLPANISIGNTNDRWKYNSNNELQAIPGYIIENYFEADGQTRYIAYANGVTTTFTYSPTRRWLTRVRTVKGSTVLMDNQYTRDNLGRIKSITGLTPSDSWVYTYDGLSRLTTADNLGNNALDETYVYSASGNLISRSRVAGTYTYPVGTALRPHAATQIGTKAINYDASGNMLSDGARSLVWGHSNRLDSVTQNNAAVTLAYGPDGSRARKTWALGKILYPDANVEVDRSTAGTDIYTRYPHPDIKIVQNATTGTLTKQFLHRDHLASVRIVTDSAGSVIEQTGYAAYGERTNTAMQTQKGFIGERYDRETGLMYLNARYYDPVFARFISPDDWDPTLEGVGTNRYAYASNDPVNKSDPNGHIANPSDQNGKSNLDSLGGKGSENQAKTTAENNDASLPGLGFRNKSEEKKEEGQQVAQNKDEGRIREQYGRIGKGGILAEQKQEIDKTILGREIGSYRVNDGVFPTAGAPKSPGLLGREGETAVKRVNDIGPRGYITVNGRNRVTDGLTTTTLSEVKNVKSLSLTRQLKDYITFARERNLTMDLYTRSNTTLSGPLHQQIKSGMPTLKSIPGNE</sequence>